<dbReference type="InterPro" id="IPR038508">
    <property type="entry name" value="ArfGAP_dom_sf"/>
</dbReference>
<comment type="caution">
    <text evidence="4">The sequence shown here is derived from an EMBL/GenBank/DDBJ whole genome shotgun (WGS) entry which is preliminary data.</text>
</comment>
<evidence type="ECO:0000256" key="1">
    <source>
        <dbReference type="PROSITE-ProRule" id="PRU00288"/>
    </source>
</evidence>
<dbReference type="AlphaFoldDB" id="A0A9W7ZTP3"/>
<dbReference type="SMART" id="SM00105">
    <property type="entry name" value="ArfGap"/>
    <property type="match status" value="1"/>
</dbReference>
<dbReference type="PROSITE" id="PS50115">
    <property type="entry name" value="ARFGAP"/>
    <property type="match status" value="1"/>
</dbReference>
<accession>A0A9W7ZTP3</accession>
<reference evidence="4" key="1">
    <citation type="submission" date="2022-07" db="EMBL/GenBank/DDBJ databases">
        <title>Phylogenomic reconstructions and comparative analyses of Kickxellomycotina fungi.</title>
        <authorList>
            <person name="Reynolds N.K."/>
            <person name="Stajich J.E."/>
            <person name="Barry K."/>
            <person name="Grigoriev I.V."/>
            <person name="Crous P."/>
            <person name="Smith M.E."/>
        </authorList>
    </citation>
    <scope>NUCLEOTIDE SEQUENCE</scope>
    <source>
        <strain evidence="4">RSA 861</strain>
    </source>
</reference>
<evidence type="ECO:0000313" key="4">
    <source>
        <dbReference type="EMBL" id="KAJ1910278.1"/>
    </source>
</evidence>
<dbReference type="InterPro" id="IPR044820">
    <property type="entry name" value="AGD14-like"/>
</dbReference>
<keyword evidence="1" id="KW-0479">Metal-binding</keyword>
<organism evidence="4 5">
    <name type="scientific">Tieghemiomyces parasiticus</name>
    <dbReference type="NCBI Taxonomy" id="78921"/>
    <lineage>
        <taxon>Eukaryota</taxon>
        <taxon>Fungi</taxon>
        <taxon>Fungi incertae sedis</taxon>
        <taxon>Zoopagomycota</taxon>
        <taxon>Kickxellomycotina</taxon>
        <taxon>Dimargaritomycetes</taxon>
        <taxon>Dimargaritales</taxon>
        <taxon>Dimargaritaceae</taxon>
        <taxon>Tieghemiomyces</taxon>
    </lineage>
</organism>
<dbReference type="Pfam" id="PF01412">
    <property type="entry name" value="ArfGap"/>
    <property type="match status" value="1"/>
</dbReference>
<sequence>MSRKLNDKHVRILRDLLKLHENRYCFDCGSTLPSYANLFNHTFVCEKCSGIHRELSHRVKSISASTFTPVEIRALVDGGNAKATRVWLAKWTAKDYPLPANGDLDLVKEFIRQKYVRRRWVDESMLAASNQARAESSAPPMLATKPLPLAPPSSHGRLSSESRTSRDSALSGVDDRTPAHTLQRAPTLARPAGRSGGPSLNRVRSMPSLKDNKSPAPAQPSPEVPMVTVTRTLGRAQVTMQQPLLTPTTAPPLAAPATSAPAPLQSPVAYNPFTAIVSQPQSPESVLASFAPTSMARASTVGTTSYSATPYQAMSATLPVPLVPTSNATTGHPTPTTAVAFTQAKRPSLADYLASMHLSPTAANGSQAQPSPAVPNLPVIQPLVTNGVHNTNPFAAFTQASAPPVPASAPAMDPWLAFATRTVNEQMPPAQPHQPHAQPPASPVTMSSVSANPFHAMMPTRTASPHTTQTTQNLGAYQIAADSTKPGPPLAPSPQFAPAYPTAPKPHFFNAPPTPSSPGMFLRTGSSTPHGGVTSYYSQASHPSLQASASQQLPAGTAPFTNPYPSPMQSFPPSQPQRTLPSTPLTPNDPFASLNPFSSNRQQQQQQLLQPAQTFGPQHTIPLGGAHHQRSQTQPTTFPVNFTTAQGNLMGVAHDYLPQPSGIAMAPNNAANGQHQPVGMFRMASN</sequence>
<dbReference type="PRINTS" id="PR00405">
    <property type="entry name" value="REVINTRACTNG"/>
</dbReference>
<feature type="compositionally biased region" description="Pro residues" evidence="2">
    <location>
        <begin position="429"/>
        <end position="442"/>
    </location>
</feature>
<dbReference type="OrthoDB" id="6036at2759"/>
<gene>
    <name evidence="4" type="ORF">IWQ60_010737</name>
</gene>
<dbReference type="Gene3D" id="1.10.220.150">
    <property type="entry name" value="Arf GTPase activating protein"/>
    <property type="match status" value="1"/>
</dbReference>
<keyword evidence="5" id="KW-1185">Reference proteome</keyword>
<dbReference type="GO" id="GO:0005096">
    <property type="term" value="F:GTPase activator activity"/>
    <property type="evidence" value="ECO:0007669"/>
    <property type="project" value="InterPro"/>
</dbReference>
<feature type="domain" description="Arf-GAP" evidence="3">
    <location>
        <begin position="7"/>
        <end position="132"/>
    </location>
</feature>
<feature type="region of interest" description="Disordered" evidence="2">
    <location>
        <begin position="426"/>
        <end position="448"/>
    </location>
</feature>
<dbReference type="SUPFAM" id="SSF57863">
    <property type="entry name" value="ArfGap/RecO-like zinc finger"/>
    <property type="match status" value="1"/>
</dbReference>
<evidence type="ECO:0000259" key="3">
    <source>
        <dbReference type="PROSITE" id="PS50115"/>
    </source>
</evidence>
<dbReference type="CDD" id="cd08838">
    <property type="entry name" value="ArfGap_AGFG"/>
    <property type="match status" value="1"/>
</dbReference>
<keyword evidence="1" id="KW-0863">Zinc-finger</keyword>
<protein>
    <recommendedName>
        <fullName evidence="3">Arf-GAP domain-containing protein</fullName>
    </recommendedName>
</protein>
<name>A0A9W7ZTP3_9FUNG</name>
<feature type="region of interest" description="Disordered" evidence="2">
    <location>
        <begin position="131"/>
        <end position="225"/>
    </location>
</feature>
<dbReference type="PANTHER" id="PTHR46085">
    <property type="entry name" value="ARFGAP/RECO-RELATED"/>
    <property type="match status" value="1"/>
</dbReference>
<evidence type="ECO:0000313" key="5">
    <source>
        <dbReference type="Proteomes" id="UP001150569"/>
    </source>
</evidence>
<evidence type="ECO:0000256" key="2">
    <source>
        <dbReference type="SAM" id="MobiDB-lite"/>
    </source>
</evidence>
<dbReference type="InterPro" id="IPR037278">
    <property type="entry name" value="ARFGAP/RecO"/>
</dbReference>
<proteinExistence type="predicted"/>
<dbReference type="PANTHER" id="PTHR46085:SF3">
    <property type="entry name" value="ARF GTPASE ACTIVATING PROTEIN"/>
    <property type="match status" value="1"/>
</dbReference>
<feature type="region of interest" description="Disordered" evidence="2">
    <location>
        <begin position="481"/>
        <end position="635"/>
    </location>
</feature>
<dbReference type="EMBL" id="JANBPT010001072">
    <property type="protein sequence ID" value="KAJ1910278.1"/>
    <property type="molecule type" value="Genomic_DNA"/>
</dbReference>
<dbReference type="Proteomes" id="UP001150569">
    <property type="component" value="Unassembled WGS sequence"/>
</dbReference>
<dbReference type="GO" id="GO:0008270">
    <property type="term" value="F:zinc ion binding"/>
    <property type="evidence" value="ECO:0007669"/>
    <property type="project" value="UniProtKB-KW"/>
</dbReference>
<feature type="compositionally biased region" description="Polar residues" evidence="2">
    <location>
        <begin position="524"/>
        <end position="554"/>
    </location>
</feature>
<keyword evidence="1" id="KW-0862">Zinc</keyword>
<dbReference type="InterPro" id="IPR001164">
    <property type="entry name" value="ArfGAP_dom"/>
</dbReference>